<proteinExistence type="predicted"/>
<dbReference type="AlphaFoldDB" id="A0A5N8XLL0"/>
<dbReference type="PANTHER" id="PTHR30298">
    <property type="entry name" value="H REPEAT-ASSOCIATED PREDICTED TRANSPOSASE"/>
    <property type="match status" value="1"/>
</dbReference>
<evidence type="ECO:0000313" key="4">
    <source>
        <dbReference type="EMBL" id="MPY60322.1"/>
    </source>
</evidence>
<dbReference type="Pfam" id="PF01609">
    <property type="entry name" value="DDE_Tnp_1"/>
    <property type="match status" value="1"/>
</dbReference>
<evidence type="ECO:0000259" key="2">
    <source>
        <dbReference type="Pfam" id="PF01609"/>
    </source>
</evidence>
<dbReference type="InterPro" id="IPR032806">
    <property type="entry name" value="YbfD_N"/>
</dbReference>
<dbReference type="GO" id="GO:0006313">
    <property type="term" value="P:DNA transposition"/>
    <property type="evidence" value="ECO:0007669"/>
    <property type="project" value="InterPro"/>
</dbReference>
<protein>
    <submittedName>
        <fullName evidence="4">ISAs1 family transposase</fullName>
    </submittedName>
</protein>
<evidence type="ECO:0000313" key="5">
    <source>
        <dbReference type="Proteomes" id="UP000400924"/>
    </source>
</evidence>
<dbReference type="RefSeq" id="WP_322725329.1">
    <property type="nucleotide sequence ID" value="NZ_VJZC01000201.1"/>
</dbReference>
<dbReference type="PANTHER" id="PTHR30298:SF0">
    <property type="entry name" value="PROTEIN YBFL-RELATED"/>
    <property type="match status" value="1"/>
</dbReference>
<sequence length="396" mass="42949">MPADASSLIPPALDQLRESSRVGPEEVLGLLERLAEVPDPRDPRGVRHRLAVVLALTACAVLAGATSLLAVGEWIADAPAHVLEQVGAHPDPLLPRRALPAETTVRRLLARLDGDALDRAVGSWLADRRPKTTGAAGLRGLAVDGKSLRGAAKAKDRKIHLLAALEHATGLVLAQLDVGEKTNEITCFQPLLDTVADLAGTVVTSDAMHTQREHADYLMGRGAHYIVIAKGNQKKLRRQLKSLPWKDIPLQGRTRNAGHGRSEIRRIKVATVNNLLFPGARQAVQIKRRRTDRKTGKTTVKTVYAVTSLTAEQATPAQLARLVRDHWTIEVLHHVRDTTFAEDASQLRTGNAPRAMATWRNLAIGALRAAGSKNIAAGLRHNARDPRRPLALLDLT</sequence>
<dbReference type="EMBL" id="VJZC01000201">
    <property type="protein sequence ID" value="MPY60322.1"/>
    <property type="molecule type" value="Genomic_DNA"/>
</dbReference>
<evidence type="ECO:0000256" key="1">
    <source>
        <dbReference type="SAM" id="Phobius"/>
    </source>
</evidence>
<comment type="caution">
    <text evidence="4">The sequence shown here is derived from an EMBL/GenBank/DDBJ whole genome shotgun (WGS) entry which is preliminary data.</text>
</comment>
<dbReference type="Pfam" id="PF13808">
    <property type="entry name" value="DDE_Tnp_1_assoc"/>
    <property type="match status" value="1"/>
</dbReference>
<feature type="domain" description="H repeat-associated protein N-terminal" evidence="3">
    <location>
        <begin position="32"/>
        <end position="125"/>
    </location>
</feature>
<feature type="transmembrane region" description="Helical" evidence="1">
    <location>
        <begin position="50"/>
        <end position="71"/>
    </location>
</feature>
<keyword evidence="1" id="KW-0472">Membrane</keyword>
<name>A0A5N8XLL0_9ACTN</name>
<dbReference type="Proteomes" id="UP000400924">
    <property type="component" value="Unassembled WGS sequence"/>
</dbReference>
<gene>
    <name evidence="4" type="ORF">FNH08_25035</name>
</gene>
<dbReference type="InterPro" id="IPR051698">
    <property type="entry name" value="Transposase_11-like"/>
</dbReference>
<evidence type="ECO:0000259" key="3">
    <source>
        <dbReference type="Pfam" id="PF13808"/>
    </source>
</evidence>
<dbReference type="GO" id="GO:0003677">
    <property type="term" value="F:DNA binding"/>
    <property type="evidence" value="ECO:0007669"/>
    <property type="project" value="InterPro"/>
</dbReference>
<dbReference type="InterPro" id="IPR012337">
    <property type="entry name" value="RNaseH-like_sf"/>
</dbReference>
<accession>A0A5N8XLL0</accession>
<keyword evidence="1" id="KW-0812">Transmembrane</keyword>
<dbReference type="GO" id="GO:0004803">
    <property type="term" value="F:transposase activity"/>
    <property type="evidence" value="ECO:0007669"/>
    <property type="project" value="InterPro"/>
</dbReference>
<dbReference type="NCBIfam" id="NF033564">
    <property type="entry name" value="transpos_ISAs1"/>
    <property type="match status" value="1"/>
</dbReference>
<feature type="domain" description="Transposase IS4-like" evidence="2">
    <location>
        <begin position="138"/>
        <end position="364"/>
    </location>
</feature>
<dbReference type="InterPro" id="IPR002559">
    <property type="entry name" value="Transposase_11"/>
</dbReference>
<reference evidence="4 5" key="1">
    <citation type="submission" date="2019-07" db="EMBL/GenBank/DDBJ databases">
        <title>New species of Amycolatopsis and Streptomyces.</title>
        <authorList>
            <person name="Duangmal K."/>
            <person name="Teo W.F.A."/>
            <person name="Lipun K."/>
        </authorList>
    </citation>
    <scope>NUCLEOTIDE SEQUENCE [LARGE SCALE GENOMIC DNA]</scope>
    <source>
        <strain evidence="4 5">NBRC 106415</strain>
    </source>
</reference>
<organism evidence="4 5">
    <name type="scientific">Streptomyces spongiae</name>
    <dbReference type="NCBI Taxonomy" id="565072"/>
    <lineage>
        <taxon>Bacteria</taxon>
        <taxon>Bacillati</taxon>
        <taxon>Actinomycetota</taxon>
        <taxon>Actinomycetes</taxon>
        <taxon>Kitasatosporales</taxon>
        <taxon>Streptomycetaceae</taxon>
        <taxon>Streptomyces</taxon>
    </lineage>
</organism>
<dbReference type="SUPFAM" id="SSF53098">
    <property type="entry name" value="Ribonuclease H-like"/>
    <property type="match status" value="1"/>
</dbReference>
<dbReference type="InterPro" id="IPR047647">
    <property type="entry name" value="ISAs1_transpos"/>
</dbReference>
<keyword evidence="1" id="KW-1133">Transmembrane helix</keyword>
<keyword evidence="5" id="KW-1185">Reference proteome</keyword>